<dbReference type="CDD" id="cd00121">
    <property type="entry name" value="MATH"/>
    <property type="match status" value="1"/>
</dbReference>
<dbReference type="PROSITE" id="PS50144">
    <property type="entry name" value="MATH"/>
    <property type="match status" value="1"/>
</dbReference>
<dbReference type="OrthoDB" id="1743416at2759"/>
<reference evidence="2" key="1">
    <citation type="submission" date="2025-08" db="UniProtKB">
        <authorList>
            <consortium name="RefSeq"/>
        </authorList>
    </citation>
    <scope>IDENTIFICATION</scope>
</reference>
<gene>
    <name evidence="2" type="primary">LOC107766926</name>
</gene>
<dbReference type="PANTHER" id="PTHR46162:SF20">
    <property type="entry name" value="UBIQUITIN CARBOXYL-TERMINAL HYDROLASE 7-LIKE ISOFORM X1"/>
    <property type="match status" value="1"/>
</dbReference>
<dbReference type="InterPro" id="IPR008974">
    <property type="entry name" value="TRAF-like"/>
</dbReference>
<dbReference type="KEGG" id="nta:107766926"/>
<accession>A0A1S3XNT6</accession>
<dbReference type="Pfam" id="PF22486">
    <property type="entry name" value="MATH_2"/>
    <property type="match status" value="1"/>
</dbReference>
<dbReference type="Gene3D" id="2.60.210.10">
    <property type="entry name" value="Apoptosis, Tumor Necrosis Factor Receptor Associated Protein 2, Chain A"/>
    <property type="match status" value="1"/>
</dbReference>
<organism evidence="2">
    <name type="scientific">Nicotiana tabacum</name>
    <name type="common">Common tobacco</name>
    <dbReference type="NCBI Taxonomy" id="4097"/>
    <lineage>
        <taxon>Eukaryota</taxon>
        <taxon>Viridiplantae</taxon>
        <taxon>Streptophyta</taxon>
        <taxon>Embryophyta</taxon>
        <taxon>Tracheophyta</taxon>
        <taxon>Spermatophyta</taxon>
        <taxon>Magnoliopsida</taxon>
        <taxon>eudicotyledons</taxon>
        <taxon>Gunneridae</taxon>
        <taxon>Pentapetalae</taxon>
        <taxon>asterids</taxon>
        <taxon>lamiids</taxon>
        <taxon>Solanales</taxon>
        <taxon>Solanaceae</taxon>
        <taxon>Nicotianoideae</taxon>
        <taxon>Nicotianeae</taxon>
        <taxon>Nicotiana</taxon>
    </lineage>
</organism>
<name>A0A1S3XNT6_TOBAC</name>
<protein>
    <submittedName>
        <fullName evidence="2">MATH domain and coiled-coil domain-containing protein At3g58340-like</fullName>
    </submittedName>
</protein>
<dbReference type="SUPFAM" id="SSF49599">
    <property type="entry name" value="TRAF domain-like"/>
    <property type="match status" value="1"/>
</dbReference>
<dbReference type="PANTHER" id="PTHR46162">
    <property type="entry name" value="TRAF-LIKE FAMILY PROTEIN"/>
    <property type="match status" value="1"/>
</dbReference>
<dbReference type="OMA" id="NCISHET"/>
<dbReference type="STRING" id="4097.A0A1S3XNT6"/>
<sequence>MNLTVHCILDRKLIIYPDGDGSEDGRDHISVYLAIAETNSLQAGWEVNATFSFLIFDQIHDKYLVMRGMEQRFHTIKTEWCFPNCISHETFREPSKGYLVNGKCVFGVDVYVIKNHGVGKCVSLLDQSKSRKHKWKISEFTKVTNTVRSEEQLGVTNGNFVYIQQVVIKKARTSPSILNQLMLKDLISAKESRQNVVFLSKIRLLVHITR</sequence>
<dbReference type="RefSeq" id="XP_016441312.1">
    <property type="nucleotide sequence ID" value="XM_016585826.1"/>
</dbReference>
<feature type="domain" description="MATH" evidence="1">
    <location>
        <begin position="1"/>
        <end position="110"/>
    </location>
</feature>
<proteinExistence type="predicted"/>
<dbReference type="InterPro" id="IPR002083">
    <property type="entry name" value="MATH/TRAF_dom"/>
</dbReference>
<dbReference type="AlphaFoldDB" id="A0A1S3XNT6"/>
<evidence type="ECO:0000259" key="1">
    <source>
        <dbReference type="PROSITE" id="PS50144"/>
    </source>
</evidence>
<evidence type="ECO:0000313" key="2">
    <source>
        <dbReference type="RefSeq" id="XP_016441312.1"/>
    </source>
</evidence>
<dbReference type="PaxDb" id="4097-A0A1S3XNT6"/>